<evidence type="ECO:0000313" key="3">
    <source>
        <dbReference type="Proteomes" id="UP001235939"/>
    </source>
</evidence>
<gene>
    <name evidence="2" type="ORF">LAZ67_15002278</name>
</gene>
<evidence type="ECO:0000313" key="2">
    <source>
        <dbReference type="EMBL" id="UYV77790.1"/>
    </source>
</evidence>
<protein>
    <submittedName>
        <fullName evidence="2">Uncharacterized protein</fullName>
    </submittedName>
</protein>
<organism evidence="2 3">
    <name type="scientific">Cordylochernes scorpioides</name>
    <dbReference type="NCBI Taxonomy" id="51811"/>
    <lineage>
        <taxon>Eukaryota</taxon>
        <taxon>Metazoa</taxon>
        <taxon>Ecdysozoa</taxon>
        <taxon>Arthropoda</taxon>
        <taxon>Chelicerata</taxon>
        <taxon>Arachnida</taxon>
        <taxon>Pseudoscorpiones</taxon>
        <taxon>Cheliferoidea</taxon>
        <taxon>Chernetidae</taxon>
        <taxon>Cordylochernes</taxon>
    </lineage>
</organism>
<evidence type="ECO:0000256" key="1">
    <source>
        <dbReference type="SAM" id="MobiDB-lite"/>
    </source>
</evidence>
<feature type="region of interest" description="Disordered" evidence="1">
    <location>
        <begin position="1"/>
        <end position="33"/>
    </location>
</feature>
<dbReference type="EMBL" id="CP092877">
    <property type="protein sequence ID" value="UYV77790.1"/>
    <property type="molecule type" value="Genomic_DNA"/>
</dbReference>
<accession>A0ABY6LE96</accession>
<dbReference type="Proteomes" id="UP001235939">
    <property type="component" value="Chromosome 15"/>
</dbReference>
<proteinExistence type="predicted"/>
<keyword evidence="3" id="KW-1185">Reference proteome</keyword>
<feature type="compositionally biased region" description="Low complexity" evidence="1">
    <location>
        <begin position="8"/>
        <end position="24"/>
    </location>
</feature>
<sequence length="33" mass="3545">MPPPTAPSSPTTEVPSPSLESSVSHRQLTHEFL</sequence>
<name>A0ABY6LE96_9ARAC</name>
<reference evidence="2 3" key="1">
    <citation type="submission" date="2022-01" db="EMBL/GenBank/DDBJ databases">
        <title>A chromosomal length assembly of Cordylochernes scorpioides.</title>
        <authorList>
            <person name="Zeh D."/>
            <person name="Zeh J."/>
        </authorList>
    </citation>
    <scope>NUCLEOTIDE SEQUENCE [LARGE SCALE GENOMIC DNA]</scope>
    <source>
        <strain evidence="2">IN4F17</strain>
        <tissue evidence="2">Whole Body</tissue>
    </source>
</reference>